<evidence type="ECO:0000313" key="3">
    <source>
        <dbReference type="Proteomes" id="UP001224781"/>
    </source>
</evidence>
<sequence>MQVLGYTETGAIKAVFSDDGAVSFVPDDMGNRYRQAIAEWEEAGNTIPAYVVPSPTPEMLTDEVNRRLSLGFDYNFGDERGVHHFGTTPGDMTRWMQEVTPLAQAAMNMGEPDRLIGIKTNTGLV</sequence>
<keyword evidence="3" id="KW-1185">Reference proteome</keyword>
<dbReference type="Proteomes" id="UP001224781">
    <property type="component" value="Unassembled WGS sequence"/>
</dbReference>
<dbReference type="Proteomes" id="UP001255601">
    <property type="component" value="Unassembled WGS sequence"/>
</dbReference>
<name>A0AAJ2EV97_9HYPH</name>
<evidence type="ECO:0000313" key="2">
    <source>
        <dbReference type="EMBL" id="MDR6102327.1"/>
    </source>
</evidence>
<dbReference type="EMBL" id="JAVIZC010000003">
    <property type="protein sequence ID" value="MDR6102327.1"/>
    <property type="molecule type" value="Genomic_DNA"/>
</dbReference>
<evidence type="ECO:0000313" key="1">
    <source>
        <dbReference type="EMBL" id="MDQ1186105.1"/>
    </source>
</evidence>
<accession>A0AAJ2EV97</accession>
<dbReference type="AlphaFoldDB" id="A0AAJ2EV97"/>
<reference evidence="2" key="1">
    <citation type="submission" date="2023-08" db="EMBL/GenBank/DDBJ databases">
        <title>Functional and genomic diversity of the sorghum phyllosphere microbiome.</title>
        <authorList>
            <person name="Shade A."/>
        </authorList>
    </citation>
    <scope>NUCLEOTIDE SEQUENCE</scope>
    <source>
        <strain evidence="2">SORGH_AS_0974</strain>
        <strain evidence="1 3">SORGH_AS_1126</strain>
    </source>
</reference>
<gene>
    <name evidence="2" type="ORF">QE369_002524</name>
    <name evidence="1" type="ORF">QE408_003248</name>
</gene>
<comment type="caution">
    <text evidence="2">The sequence shown here is derived from an EMBL/GenBank/DDBJ whole genome shotgun (WGS) entry which is preliminary data.</text>
</comment>
<dbReference type="RefSeq" id="WP_306932888.1">
    <property type="nucleotide sequence ID" value="NZ_JAUTBL010000002.1"/>
</dbReference>
<evidence type="ECO:0000313" key="4">
    <source>
        <dbReference type="Proteomes" id="UP001255601"/>
    </source>
</evidence>
<proteinExistence type="predicted"/>
<organism evidence="2 4">
    <name type="scientific">Agrobacterium larrymoorei</name>
    <dbReference type="NCBI Taxonomy" id="160699"/>
    <lineage>
        <taxon>Bacteria</taxon>
        <taxon>Pseudomonadati</taxon>
        <taxon>Pseudomonadota</taxon>
        <taxon>Alphaproteobacteria</taxon>
        <taxon>Hyphomicrobiales</taxon>
        <taxon>Rhizobiaceae</taxon>
        <taxon>Rhizobium/Agrobacterium group</taxon>
        <taxon>Agrobacterium</taxon>
    </lineage>
</organism>
<protein>
    <submittedName>
        <fullName evidence="2">Uncharacterized protein</fullName>
    </submittedName>
</protein>
<dbReference type="EMBL" id="JAUTBL010000002">
    <property type="protein sequence ID" value="MDQ1186105.1"/>
    <property type="molecule type" value="Genomic_DNA"/>
</dbReference>